<organism evidence="4">
    <name type="scientific">viral metagenome</name>
    <dbReference type="NCBI Taxonomy" id="1070528"/>
    <lineage>
        <taxon>unclassified sequences</taxon>
        <taxon>metagenomes</taxon>
        <taxon>organismal metagenomes</taxon>
    </lineage>
</organism>
<dbReference type="EMBL" id="MN739745">
    <property type="protein sequence ID" value="QHT24459.1"/>
    <property type="molecule type" value="Genomic_DNA"/>
</dbReference>
<reference evidence="4" key="1">
    <citation type="journal article" date="2020" name="Nature">
        <title>Giant virus diversity and host interactions through global metagenomics.</title>
        <authorList>
            <person name="Schulz F."/>
            <person name="Roux S."/>
            <person name="Paez-Espino D."/>
            <person name="Jungbluth S."/>
            <person name="Walsh D.A."/>
            <person name="Denef V.J."/>
            <person name="McMahon K.D."/>
            <person name="Konstantinidis K.T."/>
            <person name="Eloe-Fadrosh E.A."/>
            <person name="Kyrpides N.C."/>
            <person name="Woyke T."/>
        </authorList>
    </citation>
    <scope>NUCLEOTIDE SEQUENCE</scope>
    <source>
        <strain evidence="4">GVMAG-M-3300023179-150</strain>
    </source>
</reference>
<evidence type="ECO:0000259" key="3">
    <source>
        <dbReference type="PROSITE" id="PS51747"/>
    </source>
</evidence>
<dbReference type="SUPFAM" id="SSF53927">
    <property type="entry name" value="Cytidine deaminase-like"/>
    <property type="match status" value="1"/>
</dbReference>
<dbReference type="Gene3D" id="3.40.140.10">
    <property type="entry name" value="Cytidine Deaminase, domain 2"/>
    <property type="match status" value="1"/>
</dbReference>
<name>A0A6C0E870_9ZZZZ</name>
<sequence>MAQLNHIIAVINSWQQKKLERLSWDEYFMATAFLTSSRSPDQRLKVGCALVKDNHIISQGYNGFLPSLPHQSFIEDGHELATVHAEQNCISDCSKRGVKTDGASAYVTHYPCINCFKILAAAGVKTIYYQHDYRNHKLVNILAHQARIQIIKLDQSLPSNYVDSSDNSKTDINYANMNIKGHGLPKIKSQQKMSFFGTTTEGINTDEEDN</sequence>
<dbReference type="CDD" id="cd01286">
    <property type="entry name" value="deoxycytidylate_deaminase"/>
    <property type="match status" value="1"/>
</dbReference>
<dbReference type="GO" id="GO:0004132">
    <property type="term" value="F:dCMP deaminase activity"/>
    <property type="evidence" value="ECO:0007669"/>
    <property type="project" value="TreeGrafter"/>
</dbReference>
<keyword evidence="2" id="KW-0378">Hydrolase</keyword>
<evidence type="ECO:0000256" key="1">
    <source>
        <dbReference type="ARBA" id="ARBA00001947"/>
    </source>
</evidence>
<evidence type="ECO:0000256" key="2">
    <source>
        <dbReference type="ARBA" id="ARBA00022801"/>
    </source>
</evidence>
<dbReference type="PANTHER" id="PTHR11086:SF18">
    <property type="entry name" value="DEOXYCYTIDYLATE DEAMINASE"/>
    <property type="match status" value="1"/>
</dbReference>
<proteinExistence type="predicted"/>
<comment type="cofactor">
    <cofactor evidence="1">
        <name>Zn(2+)</name>
        <dbReference type="ChEBI" id="CHEBI:29105"/>
    </cofactor>
</comment>
<dbReference type="InterPro" id="IPR015517">
    <property type="entry name" value="dCMP_deaminase-rel"/>
</dbReference>
<dbReference type="PROSITE" id="PS51747">
    <property type="entry name" value="CYT_DCMP_DEAMINASES_2"/>
    <property type="match status" value="1"/>
</dbReference>
<dbReference type="PANTHER" id="PTHR11086">
    <property type="entry name" value="DEOXYCYTIDYLATE DEAMINASE-RELATED"/>
    <property type="match status" value="1"/>
</dbReference>
<dbReference type="InterPro" id="IPR002125">
    <property type="entry name" value="CMP_dCMP_dom"/>
</dbReference>
<dbReference type="InterPro" id="IPR016193">
    <property type="entry name" value="Cytidine_deaminase-like"/>
</dbReference>
<dbReference type="AlphaFoldDB" id="A0A6C0E870"/>
<feature type="domain" description="CMP/dCMP-type deaminase" evidence="3">
    <location>
        <begin position="23"/>
        <end position="141"/>
    </location>
</feature>
<dbReference type="InterPro" id="IPR035105">
    <property type="entry name" value="Deoxycytidylate_deaminase_dom"/>
</dbReference>
<accession>A0A6C0E870</accession>
<dbReference type="GO" id="GO:0005737">
    <property type="term" value="C:cytoplasm"/>
    <property type="evidence" value="ECO:0007669"/>
    <property type="project" value="TreeGrafter"/>
</dbReference>
<protein>
    <recommendedName>
        <fullName evidence="3">CMP/dCMP-type deaminase domain-containing protein</fullName>
    </recommendedName>
</protein>
<dbReference type="Pfam" id="PF00383">
    <property type="entry name" value="dCMP_cyt_deam_1"/>
    <property type="match status" value="1"/>
</dbReference>
<evidence type="ECO:0000313" key="4">
    <source>
        <dbReference type="EMBL" id="QHT24459.1"/>
    </source>
</evidence>